<dbReference type="EMBL" id="JADNYJ010000005">
    <property type="protein sequence ID" value="KAF8911027.1"/>
    <property type="molecule type" value="Genomic_DNA"/>
</dbReference>
<keyword evidence="2" id="KW-1185">Reference proteome</keyword>
<dbReference type="SUPFAM" id="SSF55144">
    <property type="entry name" value="LigT-like"/>
    <property type="match status" value="1"/>
</dbReference>
<dbReference type="OrthoDB" id="514292at2759"/>
<sequence length="205" mass="23086">MGVSLWIVPDEKEADKLDRIIAIRPDNTSTISPASYPKFHPHITLASLPLEYKDKLDVIETSIPKSGVPLKCSFTSVDIGSHYFRSVYVTIKPTAELDSLHKRVHESLAVNPRTPVFPHMSLCYIDDIDAATGQRLRFYEELKKEGKISYNDDISGHEIISLNCGAFGDKELLSHFGAYEVWAVLCEGPVESWEVLRKFSFITKS</sequence>
<gene>
    <name evidence="1" type="ORF">CPB84DRAFT_1763162</name>
</gene>
<comment type="caution">
    <text evidence="1">The sequence shown here is derived from an EMBL/GenBank/DDBJ whole genome shotgun (WGS) entry which is preliminary data.</text>
</comment>
<dbReference type="Pfam" id="PF07823">
    <property type="entry name" value="CPDase"/>
    <property type="match status" value="1"/>
</dbReference>
<dbReference type="Gene3D" id="3.90.1140.10">
    <property type="entry name" value="Cyclic phosphodiesterase"/>
    <property type="match status" value="1"/>
</dbReference>
<dbReference type="PANTHER" id="PTHR28141">
    <property type="entry name" value="2',3'-CYCLIC-NUCLEOTIDE 3'-PHOSPHODIESTERASE"/>
    <property type="match status" value="1"/>
</dbReference>
<dbReference type="GO" id="GO:0009187">
    <property type="term" value="P:cyclic nucleotide metabolic process"/>
    <property type="evidence" value="ECO:0007669"/>
    <property type="project" value="TreeGrafter"/>
</dbReference>
<reference evidence="1" key="1">
    <citation type="submission" date="2020-11" db="EMBL/GenBank/DDBJ databases">
        <authorList>
            <consortium name="DOE Joint Genome Institute"/>
            <person name="Ahrendt S."/>
            <person name="Riley R."/>
            <person name="Andreopoulos W."/>
            <person name="LaButti K."/>
            <person name="Pangilinan J."/>
            <person name="Ruiz-duenas F.J."/>
            <person name="Barrasa J.M."/>
            <person name="Sanchez-Garcia M."/>
            <person name="Camarero S."/>
            <person name="Miyauchi S."/>
            <person name="Serrano A."/>
            <person name="Linde D."/>
            <person name="Babiker R."/>
            <person name="Drula E."/>
            <person name="Ayuso-Fernandez I."/>
            <person name="Pacheco R."/>
            <person name="Padilla G."/>
            <person name="Ferreira P."/>
            <person name="Barriuso J."/>
            <person name="Kellner H."/>
            <person name="Castanera R."/>
            <person name="Alfaro M."/>
            <person name="Ramirez L."/>
            <person name="Pisabarro A.G."/>
            <person name="Kuo A."/>
            <person name="Tritt A."/>
            <person name="Lipzen A."/>
            <person name="He G."/>
            <person name="Yan M."/>
            <person name="Ng V."/>
            <person name="Cullen D."/>
            <person name="Martin F."/>
            <person name="Rosso M.-N."/>
            <person name="Henrissat B."/>
            <person name="Hibbett D."/>
            <person name="Martinez A.T."/>
            <person name="Grigoriev I.V."/>
        </authorList>
    </citation>
    <scope>NUCLEOTIDE SEQUENCE</scope>
    <source>
        <strain evidence="1">AH 44721</strain>
    </source>
</reference>
<evidence type="ECO:0000313" key="1">
    <source>
        <dbReference type="EMBL" id="KAF8911027.1"/>
    </source>
</evidence>
<dbReference type="InterPro" id="IPR009097">
    <property type="entry name" value="Cyclic_Pdiesterase"/>
</dbReference>
<name>A0A9P5TSQ7_GYMJU</name>
<accession>A0A9P5TSQ7</accession>
<dbReference type="InterPro" id="IPR012386">
    <property type="entry name" value="Cyclic-nucl_3Pdiesterase"/>
</dbReference>
<proteinExistence type="predicted"/>
<dbReference type="Proteomes" id="UP000724874">
    <property type="component" value="Unassembled WGS sequence"/>
</dbReference>
<dbReference type="GO" id="GO:0004113">
    <property type="term" value="F:2',3'-cyclic-nucleotide 3'-phosphodiesterase activity"/>
    <property type="evidence" value="ECO:0007669"/>
    <property type="project" value="TreeGrafter"/>
</dbReference>
<dbReference type="PANTHER" id="PTHR28141:SF1">
    <property type="entry name" value="2',3'-CYCLIC-NUCLEOTIDE 3'-PHOSPHODIESTERASE"/>
    <property type="match status" value="1"/>
</dbReference>
<organism evidence="1 2">
    <name type="scientific">Gymnopilus junonius</name>
    <name type="common">Spectacular rustgill mushroom</name>
    <name type="synonym">Gymnopilus spectabilis subsp. junonius</name>
    <dbReference type="NCBI Taxonomy" id="109634"/>
    <lineage>
        <taxon>Eukaryota</taxon>
        <taxon>Fungi</taxon>
        <taxon>Dikarya</taxon>
        <taxon>Basidiomycota</taxon>
        <taxon>Agaricomycotina</taxon>
        <taxon>Agaricomycetes</taxon>
        <taxon>Agaricomycetidae</taxon>
        <taxon>Agaricales</taxon>
        <taxon>Agaricineae</taxon>
        <taxon>Hymenogastraceae</taxon>
        <taxon>Gymnopilus</taxon>
    </lineage>
</organism>
<dbReference type="AlphaFoldDB" id="A0A9P5TSQ7"/>
<evidence type="ECO:0000313" key="2">
    <source>
        <dbReference type="Proteomes" id="UP000724874"/>
    </source>
</evidence>
<protein>
    <submittedName>
        <fullName evidence="1">2',3'-cyclic-nucleotide 3'-phosphodiesterase</fullName>
    </submittedName>
</protein>